<gene>
    <name evidence="1" type="ORF">DPF_1023</name>
</gene>
<organism evidence="1 2">
    <name type="scientific">Desulfoplanes formicivorans</name>
    <dbReference type="NCBI Taxonomy" id="1592317"/>
    <lineage>
        <taxon>Bacteria</taxon>
        <taxon>Pseudomonadati</taxon>
        <taxon>Thermodesulfobacteriota</taxon>
        <taxon>Desulfovibrionia</taxon>
        <taxon>Desulfovibrionales</taxon>
        <taxon>Desulfoplanaceae</taxon>
        <taxon>Desulfoplanes</taxon>
    </lineage>
</organism>
<accession>A0A194AE11</accession>
<sequence>MALQSDPAKNTDKAVLLAVDIGLRTGLAAYDASGDLLVYASRHFASPGRLAKGLWAMLGTYPNLTHLVLEGGGHIASLWERTAWKKQIQVMRITAETWRPDLLTSRQRRSGREAKRTALVKAREIIARSTAKAPTSLRHDAAEAILIGHWAVTHLGWVQR</sequence>
<comment type="caution">
    <text evidence="1">The sequence shown here is derived from an EMBL/GenBank/DDBJ whole genome shotgun (WGS) entry which is preliminary data.</text>
</comment>
<dbReference type="Proteomes" id="UP000095200">
    <property type="component" value="Unassembled WGS sequence"/>
</dbReference>
<evidence type="ECO:0000313" key="2">
    <source>
        <dbReference type="Proteomes" id="UP000095200"/>
    </source>
</evidence>
<protein>
    <submittedName>
        <fullName evidence="1">Uncharacterized protein</fullName>
    </submittedName>
</protein>
<dbReference type="RefSeq" id="WP_069857811.1">
    <property type="nucleotide sequence ID" value="NZ_BDFE01000015.1"/>
</dbReference>
<keyword evidence="2" id="KW-1185">Reference proteome</keyword>
<dbReference type="AlphaFoldDB" id="A0A194AE11"/>
<proteinExistence type="predicted"/>
<dbReference type="STRING" id="1592317.DPF_1023"/>
<dbReference type="EMBL" id="BDFE01000015">
    <property type="protein sequence ID" value="GAU08317.1"/>
    <property type="molecule type" value="Genomic_DNA"/>
</dbReference>
<name>A0A194AE11_9BACT</name>
<evidence type="ECO:0000313" key="1">
    <source>
        <dbReference type="EMBL" id="GAU08317.1"/>
    </source>
</evidence>
<reference evidence="2" key="1">
    <citation type="submission" date="2016-06" db="EMBL/GenBank/DDBJ databases">
        <title>Draft genome sequence of Desulfoplanes formicivorans strain Pf12B.</title>
        <authorList>
            <person name="Watanabe M."/>
            <person name="Kojima H."/>
            <person name="Fukui M."/>
        </authorList>
    </citation>
    <scope>NUCLEOTIDE SEQUENCE [LARGE SCALE GENOMIC DNA]</scope>
    <source>
        <strain evidence="2">Pf12B</strain>
    </source>
</reference>